<dbReference type="Pfam" id="PF13204">
    <property type="entry name" value="Apiosidase"/>
    <property type="match status" value="1"/>
</dbReference>
<dbReference type="RefSeq" id="WP_090628209.1">
    <property type="nucleotide sequence ID" value="NZ_FOQO01000007.1"/>
</dbReference>
<evidence type="ECO:0000313" key="3">
    <source>
        <dbReference type="EMBL" id="SFJ08086.1"/>
    </source>
</evidence>
<proteinExistence type="predicted"/>
<dbReference type="SUPFAM" id="SSF51445">
    <property type="entry name" value="(Trans)glycosidases"/>
    <property type="match status" value="1"/>
</dbReference>
<dbReference type="InterPro" id="IPR025277">
    <property type="entry name" value="Apiosidase-like_cat_dom"/>
</dbReference>
<dbReference type="InterPro" id="IPR017853">
    <property type="entry name" value="GH"/>
</dbReference>
<keyword evidence="4" id="KW-1185">Reference proteome</keyword>
<accession>A0A1I3NH60</accession>
<gene>
    <name evidence="3" type="ORF">SAMN05444682_107193</name>
</gene>
<reference evidence="3 4" key="1">
    <citation type="submission" date="2016-10" db="EMBL/GenBank/DDBJ databases">
        <authorList>
            <person name="de Groot N.N."/>
        </authorList>
    </citation>
    <scope>NUCLEOTIDE SEQUENCE [LARGE SCALE GENOMIC DNA]</scope>
    <source>
        <strain evidence="3 4">RK1</strain>
    </source>
</reference>
<feature type="domain" description="Apiosidase-like catalytic" evidence="2">
    <location>
        <begin position="36"/>
        <end position="364"/>
    </location>
</feature>
<protein>
    <submittedName>
        <fullName evidence="3">Putative collagen-binding domain of a collagenase</fullName>
    </submittedName>
</protein>
<organism evidence="3 4">
    <name type="scientific">Parapedobacter indicus</name>
    <dbReference type="NCBI Taxonomy" id="1477437"/>
    <lineage>
        <taxon>Bacteria</taxon>
        <taxon>Pseudomonadati</taxon>
        <taxon>Bacteroidota</taxon>
        <taxon>Sphingobacteriia</taxon>
        <taxon>Sphingobacteriales</taxon>
        <taxon>Sphingobacteriaceae</taxon>
        <taxon>Parapedobacter</taxon>
    </lineage>
</organism>
<dbReference type="InterPro" id="IPR024749">
    <property type="entry name" value="Collagen-bd_put"/>
</dbReference>
<feature type="domain" description="Putative collagen-binding" evidence="1">
    <location>
        <begin position="368"/>
        <end position="459"/>
    </location>
</feature>
<dbReference type="Gene3D" id="3.20.20.80">
    <property type="entry name" value="Glycosidases"/>
    <property type="match status" value="1"/>
</dbReference>
<dbReference type="EMBL" id="FOQO01000007">
    <property type="protein sequence ID" value="SFJ08086.1"/>
    <property type="molecule type" value="Genomic_DNA"/>
</dbReference>
<dbReference type="PANTHER" id="PTHR37836:SF3">
    <property type="entry name" value="ENDOGLUCANASE"/>
    <property type="match status" value="1"/>
</dbReference>
<evidence type="ECO:0000259" key="1">
    <source>
        <dbReference type="Pfam" id="PF12904"/>
    </source>
</evidence>
<dbReference type="PANTHER" id="PTHR37836">
    <property type="entry name" value="LMO1036 PROTEIN"/>
    <property type="match status" value="1"/>
</dbReference>
<name>A0A1I3NH60_9SPHI</name>
<evidence type="ECO:0000259" key="2">
    <source>
        <dbReference type="Pfam" id="PF13204"/>
    </source>
</evidence>
<dbReference type="Pfam" id="PF12904">
    <property type="entry name" value="Collagen_bind_2"/>
    <property type="match status" value="1"/>
</dbReference>
<sequence length="495" mass="56261">MCPLRSLIPAFVALTITVAAYGQEKWPHGRLQVTPDGHYLQYEDGSPFFWLGDTAWELFHRLTKEEIQHYLDNRKAKGFNVIQAVILAEMDGLHRPNQYGDVPLINQHPEKPNESYFQLVDDVIASAYERKLFIGLLPTWGDKVTRMWGVGPEIFTTENAYRYGNWLSNRYKDRENIIWILGGDRPAIHDSVDTRPIWQAMAKGILEATDGKALLSYHISGGAHSTSQQIHDEPWLHINMMQSGHGSGHDVPVWEWITRDRALTPTKPTLDSEPNYEDHPVNPWPNWDPKNGYFDDYDVRKQTYRSVFAGACGVTYGHHSIWQFWSEREEKINHADRYWTEALDRPGAFQVGYLRQLIESRPFVDRLPDQTIVVDGQGEKGQHIRAFKDGKGSYLMVYIPLGGTIAVNTLVLKADTLRGWWFNPATAETIDLGTLSRGGELQLTTPTQGLNNDWVLVIDDVAAGYPIPVFRTFFSPNSPKASTLAPPVHSIAVRN</sequence>
<dbReference type="OrthoDB" id="59486at2"/>
<dbReference type="AlphaFoldDB" id="A0A1I3NH60"/>
<dbReference type="Proteomes" id="UP000198670">
    <property type="component" value="Unassembled WGS sequence"/>
</dbReference>
<dbReference type="STRING" id="1477437.SAMN05444682_107193"/>
<evidence type="ECO:0000313" key="4">
    <source>
        <dbReference type="Proteomes" id="UP000198670"/>
    </source>
</evidence>